<sequence>MRRPSSRTIVKHALLAATAALTVGARYLPTPQQNGPVLTKAVELVGGAAPAAVAALTSDPSSAVGAETKNAVDVLGATVRGLSHPQALEDAFRSYFAFKAAHPDAVKKPLLYFVDYGLSNTTPRGYVFDMERLAVVDGPFMVAHGRGSSGASNGVPTRFSNGFGAATTSLGLYVAQELYGFVGHAGGGTYSSIGLRLKGVSEGFNDNARARGVVAHGAPYVTATRAGRSEGCPAVDQARAKELLPKLANGALVFLFAPNADWMQHDPWVNNG</sequence>
<feature type="chain" id="PRO_5004794878" description="ErfK/YbiS/YcfS/YnhG family protein" evidence="1">
    <location>
        <begin position="26"/>
        <end position="272"/>
    </location>
</feature>
<dbReference type="KEGG" id="gba:J421_1644"/>
<dbReference type="STRING" id="861299.J421_1644"/>
<evidence type="ECO:0000256" key="1">
    <source>
        <dbReference type="SAM" id="SignalP"/>
    </source>
</evidence>
<accession>W0REH0</accession>
<organism evidence="2 3">
    <name type="scientific">Gemmatirosa kalamazoonensis</name>
    <dbReference type="NCBI Taxonomy" id="861299"/>
    <lineage>
        <taxon>Bacteria</taxon>
        <taxon>Pseudomonadati</taxon>
        <taxon>Gemmatimonadota</taxon>
        <taxon>Gemmatimonadia</taxon>
        <taxon>Gemmatimonadales</taxon>
        <taxon>Gemmatimonadaceae</taxon>
        <taxon>Gemmatirosa</taxon>
    </lineage>
</organism>
<dbReference type="HOGENOM" id="CLU_1022161_0_0_0"/>
<evidence type="ECO:0000313" key="2">
    <source>
        <dbReference type="EMBL" id="AHG89181.1"/>
    </source>
</evidence>
<proteinExistence type="predicted"/>
<dbReference type="InterPro" id="IPR032676">
    <property type="entry name" value="YkuD_2"/>
</dbReference>
<dbReference type="RefSeq" id="WP_158508690.1">
    <property type="nucleotide sequence ID" value="NZ_CP007128.1"/>
</dbReference>
<dbReference type="EMBL" id="CP007128">
    <property type="protein sequence ID" value="AHG89181.1"/>
    <property type="molecule type" value="Genomic_DNA"/>
</dbReference>
<dbReference type="PANTHER" id="PTHR38477:SF1">
    <property type="entry name" value="MUREIN L,D-TRANSPEPTIDASE CATALYTIC DOMAIN FAMILY PROTEIN"/>
    <property type="match status" value="1"/>
</dbReference>
<evidence type="ECO:0000313" key="3">
    <source>
        <dbReference type="Proteomes" id="UP000019151"/>
    </source>
</evidence>
<dbReference type="PANTHER" id="PTHR38477">
    <property type="entry name" value="HYPOTHETICAL EXPORTED PROTEIN"/>
    <property type="match status" value="1"/>
</dbReference>
<dbReference type="Pfam" id="PF13645">
    <property type="entry name" value="YkuD_2"/>
    <property type="match status" value="1"/>
</dbReference>
<dbReference type="eggNOG" id="ENOG5033MHA">
    <property type="taxonomic scope" value="Bacteria"/>
</dbReference>
<dbReference type="InParanoid" id="W0REH0"/>
<name>W0REH0_9BACT</name>
<dbReference type="Proteomes" id="UP000019151">
    <property type="component" value="Chromosome"/>
</dbReference>
<feature type="signal peptide" evidence="1">
    <location>
        <begin position="1"/>
        <end position="25"/>
    </location>
</feature>
<dbReference type="AlphaFoldDB" id="W0REH0"/>
<keyword evidence="3" id="KW-1185">Reference proteome</keyword>
<evidence type="ECO:0008006" key="4">
    <source>
        <dbReference type="Google" id="ProtNLM"/>
    </source>
</evidence>
<dbReference type="OrthoDB" id="9815195at2"/>
<reference evidence="2 3" key="1">
    <citation type="journal article" date="2014" name="Genome Announc.">
        <title>Genome Sequence and Methylome of Soil Bacterium Gemmatirosa kalamazoonensis KBS708T, a Member of the Rarely Cultivated Gemmatimonadetes Phylum.</title>
        <authorList>
            <person name="Debruyn J.M."/>
            <person name="Radosevich M."/>
            <person name="Wommack K.E."/>
            <person name="Polson S.W."/>
            <person name="Hauser L.J."/>
            <person name="Fawaz M.N."/>
            <person name="Korlach J."/>
            <person name="Tsai Y.C."/>
        </authorList>
    </citation>
    <scope>NUCLEOTIDE SEQUENCE [LARGE SCALE GENOMIC DNA]</scope>
    <source>
        <strain evidence="2 3">KBS708</strain>
    </source>
</reference>
<protein>
    <recommendedName>
        <fullName evidence="4">ErfK/YbiS/YcfS/YnhG family protein</fullName>
    </recommendedName>
</protein>
<gene>
    <name evidence="2" type="ORF">J421_1644</name>
</gene>
<keyword evidence="1" id="KW-0732">Signal</keyword>